<feature type="transmembrane region" description="Helical" evidence="1">
    <location>
        <begin position="88"/>
        <end position="105"/>
    </location>
</feature>
<evidence type="ECO:0000256" key="1">
    <source>
        <dbReference type="SAM" id="Phobius"/>
    </source>
</evidence>
<dbReference type="EMBL" id="DSDY01000021">
    <property type="protein sequence ID" value="HDS10107.1"/>
    <property type="molecule type" value="Genomic_DNA"/>
</dbReference>
<feature type="transmembrane region" description="Helical" evidence="1">
    <location>
        <begin position="57"/>
        <end position="76"/>
    </location>
</feature>
<sequence length="197" mass="22277">MIDKDVSRTFLLIFSTLFISIIVILNLNMLVLLAIAIIALSISLLLRINVKSMLKFVIFFQGFFTLSSVIAQIMVFDKIVYESLALSNIKMFIFVILSFIFAKYVTTTGLIKLFKKISVNAAVAIALAVKFMKFFPDTWSLAYRTYSVNYDPGSRFSRIKILIMSVKAFINLSLYSALQTAESLATRSTIIFGKEKK</sequence>
<accession>A0A7C1HW47</accession>
<feature type="transmembrane region" description="Helical" evidence="1">
    <location>
        <begin position="12"/>
        <end position="45"/>
    </location>
</feature>
<reference evidence="2" key="1">
    <citation type="journal article" date="2020" name="mSystems">
        <title>Genome- and Community-Level Interaction Insights into Carbon Utilization and Element Cycling Functions of Hydrothermarchaeota in Hydrothermal Sediment.</title>
        <authorList>
            <person name="Zhou Z."/>
            <person name="Liu Y."/>
            <person name="Xu W."/>
            <person name="Pan J."/>
            <person name="Luo Z.H."/>
            <person name="Li M."/>
        </authorList>
    </citation>
    <scope>NUCLEOTIDE SEQUENCE [LARGE SCALE GENOMIC DNA]</scope>
    <source>
        <strain evidence="2">SpSt-123</strain>
    </source>
</reference>
<keyword evidence="1" id="KW-1133">Transmembrane helix</keyword>
<proteinExistence type="predicted"/>
<organism evidence="2">
    <name type="scientific">Fervidicoccus fontis</name>
    <dbReference type="NCBI Taxonomy" id="683846"/>
    <lineage>
        <taxon>Archaea</taxon>
        <taxon>Thermoproteota</taxon>
        <taxon>Thermoprotei</taxon>
        <taxon>Fervidicoccales</taxon>
        <taxon>Fervidicoccaceae</taxon>
        <taxon>Fervidicoccus</taxon>
    </lineage>
</organism>
<gene>
    <name evidence="2" type="ORF">ENO04_00560</name>
</gene>
<evidence type="ECO:0000313" key="2">
    <source>
        <dbReference type="EMBL" id="HDS10107.1"/>
    </source>
</evidence>
<comment type="caution">
    <text evidence="2">The sequence shown here is derived from an EMBL/GenBank/DDBJ whole genome shotgun (WGS) entry which is preliminary data.</text>
</comment>
<keyword evidence="1" id="KW-0812">Transmembrane</keyword>
<evidence type="ECO:0008006" key="3">
    <source>
        <dbReference type="Google" id="ProtNLM"/>
    </source>
</evidence>
<protein>
    <recommendedName>
        <fullName evidence="3">Cobalt transport protein</fullName>
    </recommendedName>
</protein>
<keyword evidence="1" id="KW-0472">Membrane</keyword>
<name>A0A7C1HW47_9CREN</name>
<dbReference type="AlphaFoldDB" id="A0A7C1HW47"/>